<name>A0A7Y9NIT1_9BACT</name>
<feature type="domain" description="DUF4440" evidence="1">
    <location>
        <begin position="7"/>
        <end position="112"/>
    </location>
</feature>
<comment type="caution">
    <text evidence="2">The sequence shown here is derived from an EMBL/GenBank/DDBJ whole genome shotgun (WGS) entry which is preliminary data.</text>
</comment>
<gene>
    <name evidence="2" type="ORF">HDF12_000520</name>
</gene>
<dbReference type="Pfam" id="PF14534">
    <property type="entry name" value="DUF4440"/>
    <property type="match status" value="1"/>
</dbReference>
<sequence length="123" mass="13501">MTIEAQILDAEDRLRIAMLCADVVVLSELLAPELIFTNHLGQLQGRESDLAAYRSGVLKIEQLVPSEQHILVAHEVGIVSVRVQLTGTYNGTPANGSFRFTRVWSLSPDRSWHVVAAHSGLVV</sequence>
<dbReference type="GO" id="GO:0016853">
    <property type="term" value="F:isomerase activity"/>
    <property type="evidence" value="ECO:0007669"/>
    <property type="project" value="UniProtKB-KW"/>
</dbReference>
<dbReference type="Proteomes" id="UP000534186">
    <property type="component" value="Unassembled WGS sequence"/>
</dbReference>
<dbReference type="SUPFAM" id="SSF54427">
    <property type="entry name" value="NTF2-like"/>
    <property type="match status" value="1"/>
</dbReference>
<reference evidence="2 3" key="1">
    <citation type="submission" date="2020-07" db="EMBL/GenBank/DDBJ databases">
        <title>Genomic Encyclopedia of Type Strains, Phase IV (KMG-V): Genome sequencing to study the core and pangenomes of soil and plant-associated prokaryotes.</title>
        <authorList>
            <person name="Whitman W."/>
        </authorList>
    </citation>
    <scope>NUCLEOTIDE SEQUENCE [LARGE SCALE GENOMIC DNA]</scope>
    <source>
        <strain evidence="2 3">M8UP30</strain>
    </source>
</reference>
<dbReference type="InterPro" id="IPR027843">
    <property type="entry name" value="DUF4440"/>
</dbReference>
<organism evidence="2 3">
    <name type="scientific">Tunturiibacter lichenicola</name>
    <dbReference type="NCBI Taxonomy" id="2051959"/>
    <lineage>
        <taxon>Bacteria</taxon>
        <taxon>Pseudomonadati</taxon>
        <taxon>Acidobacteriota</taxon>
        <taxon>Terriglobia</taxon>
        <taxon>Terriglobales</taxon>
        <taxon>Acidobacteriaceae</taxon>
        <taxon>Tunturiibacter</taxon>
    </lineage>
</organism>
<evidence type="ECO:0000313" key="2">
    <source>
        <dbReference type="EMBL" id="NYF50155.1"/>
    </source>
</evidence>
<keyword evidence="2" id="KW-0413">Isomerase</keyword>
<dbReference type="AlphaFoldDB" id="A0A7Y9NIT1"/>
<accession>A0A7Y9NIT1</accession>
<dbReference type="EMBL" id="JACCCV010000001">
    <property type="protein sequence ID" value="NYF50155.1"/>
    <property type="molecule type" value="Genomic_DNA"/>
</dbReference>
<evidence type="ECO:0000313" key="3">
    <source>
        <dbReference type="Proteomes" id="UP000534186"/>
    </source>
</evidence>
<protein>
    <submittedName>
        <fullName evidence="2">Ketosteroid isomerase-like protein</fullName>
    </submittedName>
</protein>
<evidence type="ECO:0000259" key="1">
    <source>
        <dbReference type="Pfam" id="PF14534"/>
    </source>
</evidence>
<proteinExistence type="predicted"/>
<dbReference type="InterPro" id="IPR032710">
    <property type="entry name" value="NTF2-like_dom_sf"/>
</dbReference>
<dbReference type="Gene3D" id="3.10.450.50">
    <property type="match status" value="1"/>
</dbReference>